<dbReference type="PANTHER" id="PTHR47765">
    <property type="entry name" value="3'-5' EXONUCLEASE DOMAIN-CONTAINING PROTEIN"/>
    <property type="match status" value="1"/>
</dbReference>
<dbReference type="InterPro" id="IPR052408">
    <property type="entry name" value="Exonuclease_MUT-7-like"/>
</dbReference>
<dbReference type="InterPro" id="IPR002782">
    <property type="entry name" value="Mut7-C_RNAse_dom"/>
</dbReference>
<evidence type="ECO:0000313" key="2">
    <source>
        <dbReference type="EMBL" id="CAF2858698.1"/>
    </source>
</evidence>
<reference evidence="2" key="1">
    <citation type="submission" date="2021-02" db="EMBL/GenBank/DDBJ databases">
        <authorList>
            <person name="Bekaert M."/>
        </authorList>
    </citation>
    <scope>NUCLEOTIDE SEQUENCE</scope>
    <source>
        <strain evidence="2">IoA-00</strain>
    </source>
</reference>
<dbReference type="PANTHER" id="PTHR47765:SF2">
    <property type="entry name" value="EXONUCLEASE MUT-7 HOMOLOG"/>
    <property type="match status" value="1"/>
</dbReference>
<dbReference type="OrthoDB" id="18193at2759"/>
<evidence type="ECO:0000313" key="3">
    <source>
        <dbReference type="Proteomes" id="UP000675881"/>
    </source>
</evidence>
<feature type="domain" description="Mut7-C RNAse" evidence="1">
    <location>
        <begin position="21"/>
        <end position="117"/>
    </location>
</feature>
<keyword evidence="3" id="KW-1185">Reference proteome</keyword>
<evidence type="ECO:0000259" key="1">
    <source>
        <dbReference type="Pfam" id="PF01927"/>
    </source>
</evidence>
<organism evidence="2 3">
    <name type="scientific">Lepeophtheirus salmonis</name>
    <name type="common">Salmon louse</name>
    <name type="synonym">Caligus salmonis</name>
    <dbReference type="NCBI Taxonomy" id="72036"/>
    <lineage>
        <taxon>Eukaryota</taxon>
        <taxon>Metazoa</taxon>
        <taxon>Ecdysozoa</taxon>
        <taxon>Arthropoda</taxon>
        <taxon>Crustacea</taxon>
        <taxon>Multicrustacea</taxon>
        <taxon>Hexanauplia</taxon>
        <taxon>Copepoda</taxon>
        <taxon>Siphonostomatoida</taxon>
        <taxon>Caligidae</taxon>
        <taxon>Lepeophtheirus</taxon>
    </lineage>
</organism>
<gene>
    <name evidence="2" type="ORF">LSAA_6094</name>
</gene>
<dbReference type="AlphaFoldDB" id="A0A7R8CQD9"/>
<sequence length="166" mass="18858">MIRQILKIQVNHLVSSICFSNNMLHGLAKKLRATESILCILKTSNPELLADAALKSNRVILSRGKIVDRIASSRPDVSVYNVISNKAQDQVKEIIRKFDIKVSEEDIFKRCVLCNSDQYIVISQSEMIFLSHCQITSSKREIIIGEVHKISLPSVTNVFRRSFKDK</sequence>
<dbReference type="Proteomes" id="UP000675881">
    <property type="component" value="Chromosome 15"/>
</dbReference>
<accession>A0A7R8CQD9</accession>
<protein>
    <submittedName>
        <fullName evidence="2">(salmon louse) hypothetical protein</fullName>
    </submittedName>
</protein>
<dbReference type="EMBL" id="HG994594">
    <property type="protein sequence ID" value="CAF2858698.1"/>
    <property type="molecule type" value="Genomic_DNA"/>
</dbReference>
<proteinExistence type="predicted"/>
<dbReference type="Pfam" id="PF01927">
    <property type="entry name" value="Mut7-C"/>
    <property type="match status" value="1"/>
</dbReference>
<name>A0A7R8CQD9_LEPSM</name>